<organism evidence="2 4">
    <name type="scientific">Cucumis melo var. makuwa</name>
    <name type="common">Oriental melon</name>
    <dbReference type="NCBI Taxonomy" id="1194695"/>
    <lineage>
        <taxon>Eukaryota</taxon>
        <taxon>Viridiplantae</taxon>
        <taxon>Streptophyta</taxon>
        <taxon>Embryophyta</taxon>
        <taxon>Tracheophyta</taxon>
        <taxon>Spermatophyta</taxon>
        <taxon>Magnoliopsida</taxon>
        <taxon>eudicotyledons</taxon>
        <taxon>Gunneridae</taxon>
        <taxon>Pentapetalae</taxon>
        <taxon>rosids</taxon>
        <taxon>fabids</taxon>
        <taxon>Cucurbitales</taxon>
        <taxon>Cucurbitaceae</taxon>
        <taxon>Benincaseae</taxon>
        <taxon>Cucumis</taxon>
    </lineage>
</organism>
<evidence type="ECO:0000313" key="4">
    <source>
        <dbReference type="Proteomes" id="UP000321947"/>
    </source>
</evidence>
<sequence>MALRKVVSKATVTNDAYTSLVIQSHSKRSMQEQEQSAVLTKKSLEQLMESSKDMIIIRENSLFDNSTPTSDLLEKESHLEVVFVMMTNVMAEAAMVEMEGKINLLMKVVEEQDYKIVALKELMQTPETAELSQTYVAKTIDKEKNVVQESQPQQQLASVASLSIQQLQDMIVNSIRAQYGGLLQTYFIYFKPYIKRINNLRMSVGSQSPKF</sequence>
<evidence type="ECO:0000313" key="1">
    <source>
        <dbReference type="EMBL" id="KAA0067537.1"/>
    </source>
</evidence>
<dbReference type="Proteomes" id="UP000321393">
    <property type="component" value="Unassembled WGS sequence"/>
</dbReference>
<dbReference type="Proteomes" id="UP000321947">
    <property type="component" value="Unassembled WGS sequence"/>
</dbReference>
<evidence type="ECO:0000313" key="2">
    <source>
        <dbReference type="EMBL" id="TYK22412.1"/>
    </source>
</evidence>
<protein>
    <submittedName>
        <fullName evidence="2">Ty3-gypsy retrotransposon protein</fullName>
    </submittedName>
</protein>
<comment type="caution">
    <text evidence="2">The sequence shown here is derived from an EMBL/GenBank/DDBJ whole genome shotgun (WGS) entry which is preliminary data.</text>
</comment>
<dbReference type="OrthoDB" id="1683696at2759"/>
<evidence type="ECO:0000313" key="3">
    <source>
        <dbReference type="Proteomes" id="UP000321393"/>
    </source>
</evidence>
<gene>
    <name evidence="2" type="ORF">E5676_scaffold530G00070</name>
    <name evidence="1" type="ORF">E6C27_scaffold50G00600</name>
</gene>
<dbReference type="EMBL" id="SSTD01005046">
    <property type="protein sequence ID" value="TYK22412.1"/>
    <property type="molecule type" value="Genomic_DNA"/>
</dbReference>
<proteinExistence type="predicted"/>
<dbReference type="EMBL" id="SSTE01000540">
    <property type="protein sequence ID" value="KAA0067537.1"/>
    <property type="molecule type" value="Genomic_DNA"/>
</dbReference>
<reference evidence="3 4" key="1">
    <citation type="submission" date="2019-08" db="EMBL/GenBank/DDBJ databases">
        <title>Draft genome sequences of two oriental melons (Cucumis melo L. var makuwa).</title>
        <authorList>
            <person name="Kwon S.-Y."/>
        </authorList>
    </citation>
    <scope>NUCLEOTIDE SEQUENCE [LARGE SCALE GENOMIC DNA]</scope>
    <source>
        <strain evidence="4">cv. Chang Bougi</strain>
        <strain evidence="3">cv. SW 3</strain>
        <tissue evidence="2">Leaf</tissue>
    </source>
</reference>
<name>A0A5D3DFP1_CUCMM</name>
<dbReference type="AlphaFoldDB" id="A0A5D3DFP1"/>
<accession>A0A5D3DFP1</accession>